<organism evidence="10 11">
    <name type="scientific">Actinokineospora diospyrosa</name>
    <dbReference type="NCBI Taxonomy" id="103728"/>
    <lineage>
        <taxon>Bacteria</taxon>
        <taxon>Bacillati</taxon>
        <taxon>Actinomycetota</taxon>
        <taxon>Actinomycetes</taxon>
        <taxon>Pseudonocardiales</taxon>
        <taxon>Pseudonocardiaceae</taxon>
        <taxon>Actinokineospora</taxon>
    </lineage>
</organism>
<protein>
    <submittedName>
        <fullName evidence="10">NPCBM/NEW2 domain-containing protein</fullName>
    </submittedName>
</protein>
<evidence type="ECO:0000256" key="1">
    <source>
        <dbReference type="ARBA" id="ARBA00004479"/>
    </source>
</evidence>
<dbReference type="InterPro" id="IPR039465">
    <property type="entry name" value="IL-17_rcpt-like"/>
</dbReference>
<dbReference type="PROSITE" id="PS51534">
    <property type="entry name" value="SEFIR"/>
    <property type="match status" value="1"/>
</dbReference>
<keyword evidence="7" id="KW-0325">Glycoprotein</keyword>
<feature type="domain" description="SEFIR" evidence="9">
    <location>
        <begin position="6"/>
        <end position="148"/>
    </location>
</feature>
<accession>A0ABT1IA15</accession>
<evidence type="ECO:0000256" key="7">
    <source>
        <dbReference type="ARBA" id="ARBA00023180"/>
    </source>
</evidence>
<sequence length="326" mass="36578">MSEDSAPRVFVTYSHDTERHKRDVREFATFLRSRVGLDVHLDQWADGKRQDWSLWAMEHLRESDFVLVIASPQYRLRAEGRAESHVGRGAQFEAAIIRDHLTRNLRQGTERVLPVVLPGGSIEDIPMFLAPYSTTRYEIAAYTESAVNSLISAITGESAHPMPERGPWRGGAASTPRDHPRDSLTDRERWLDHSDDIHIGSATIDGVPYSDSILLRPEEIPTARSFLELDLGRGVYRRLTAVVGIVDDAEEPFQVGRVVVVLDEKPRLEQTVVLGKPLAVDLDLTDTRRLRLEMFRPAPPASPLGKVNGGLSRRPSELAWGNPTLR</sequence>
<dbReference type="InterPro" id="IPR038637">
    <property type="entry name" value="NPCBM_sf"/>
</dbReference>
<dbReference type="Gene3D" id="3.40.50.11530">
    <property type="match status" value="1"/>
</dbReference>
<reference evidence="10 11" key="1">
    <citation type="submission" date="2022-06" db="EMBL/GenBank/DDBJ databases">
        <title>Genomic Encyclopedia of Archaeal and Bacterial Type Strains, Phase II (KMG-II): from individual species to whole genera.</title>
        <authorList>
            <person name="Goeker M."/>
        </authorList>
    </citation>
    <scope>NUCLEOTIDE SEQUENCE [LARGE SCALE GENOMIC DNA]</scope>
    <source>
        <strain evidence="10 11">DSM 44255</strain>
    </source>
</reference>
<dbReference type="SUPFAM" id="SSF49785">
    <property type="entry name" value="Galactose-binding domain-like"/>
    <property type="match status" value="1"/>
</dbReference>
<proteinExistence type="predicted"/>
<dbReference type="Gene3D" id="2.60.120.1060">
    <property type="entry name" value="NPCBM/NEW2 domain"/>
    <property type="match status" value="1"/>
</dbReference>
<keyword evidence="3" id="KW-0732">Signal</keyword>
<keyword evidence="2" id="KW-0812">Transmembrane</keyword>
<dbReference type="InterPro" id="IPR035897">
    <property type="entry name" value="Toll_tir_struct_dom_sf"/>
</dbReference>
<evidence type="ECO:0000256" key="3">
    <source>
        <dbReference type="ARBA" id="ARBA00022729"/>
    </source>
</evidence>
<evidence type="ECO:0000256" key="8">
    <source>
        <dbReference type="SAM" id="MobiDB-lite"/>
    </source>
</evidence>
<feature type="region of interest" description="Disordered" evidence="8">
    <location>
        <begin position="301"/>
        <end position="326"/>
    </location>
</feature>
<keyword evidence="4" id="KW-1133">Transmembrane helix</keyword>
<dbReference type="PANTHER" id="PTHR15583">
    <property type="entry name" value="INTERLEUKIN-17 RECEPTOR"/>
    <property type="match status" value="1"/>
</dbReference>
<dbReference type="EMBL" id="JAMTCO010000004">
    <property type="protein sequence ID" value="MCP2269419.1"/>
    <property type="molecule type" value="Genomic_DNA"/>
</dbReference>
<dbReference type="SUPFAM" id="SSF52200">
    <property type="entry name" value="Toll/Interleukin receptor TIR domain"/>
    <property type="match status" value="1"/>
</dbReference>
<evidence type="ECO:0000256" key="6">
    <source>
        <dbReference type="ARBA" id="ARBA00023170"/>
    </source>
</evidence>
<dbReference type="PANTHER" id="PTHR15583:SF7">
    <property type="entry name" value="INTERLEUKIN CYTOKINE RECEPTOR-RELATED PROTEIN 2"/>
    <property type="match status" value="1"/>
</dbReference>
<dbReference type="RefSeq" id="WP_253886417.1">
    <property type="nucleotide sequence ID" value="NZ_BAAAVB010000004.1"/>
</dbReference>
<name>A0ABT1IA15_9PSEU</name>
<dbReference type="Proteomes" id="UP001205185">
    <property type="component" value="Unassembled WGS sequence"/>
</dbReference>
<evidence type="ECO:0000259" key="9">
    <source>
        <dbReference type="PROSITE" id="PS51534"/>
    </source>
</evidence>
<dbReference type="InterPro" id="IPR008979">
    <property type="entry name" value="Galactose-bd-like_sf"/>
</dbReference>
<dbReference type="InterPro" id="IPR013568">
    <property type="entry name" value="SEFIR_dom"/>
</dbReference>
<keyword evidence="6" id="KW-0675">Receptor</keyword>
<gene>
    <name evidence="10" type="ORF">LV75_001907</name>
</gene>
<comment type="caution">
    <text evidence="10">The sequence shown here is derived from an EMBL/GenBank/DDBJ whole genome shotgun (WGS) entry which is preliminary data.</text>
</comment>
<evidence type="ECO:0000256" key="4">
    <source>
        <dbReference type="ARBA" id="ARBA00022989"/>
    </source>
</evidence>
<evidence type="ECO:0000313" key="10">
    <source>
        <dbReference type="EMBL" id="MCP2269419.1"/>
    </source>
</evidence>
<evidence type="ECO:0000313" key="11">
    <source>
        <dbReference type="Proteomes" id="UP001205185"/>
    </source>
</evidence>
<feature type="region of interest" description="Disordered" evidence="8">
    <location>
        <begin position="158"/>
        <end position="184"/>
    </location>
</feature>
<dbReference type="Pfam" id="PF08357">
    <property type="entry name" value="SEFIR"/>
    <property type="match status" value="1"/>
</dbReference>
<comment type="subcellular location">
    <subcellularLocation>
        <location evidence="1">Membrane</location>
        <topology evidence="1">Single-pass type I membrane protein</topology>
    </subcellularLocation>
</comment>
<keyword evidence="11" id="KW-1185">Reference proteome</keyword>
<evidence type="ECO:0000256" key="5">
    <source>
        <dbReference type="ARBA" id="ARBA00023136"/>
    </source>
</evidence>
<keyword evidence="5" id="KW-0472">Membrane</keyword>
<evidence type="ECO:0000256" key="2">
    <source>
        <dbReference type="ARBA" id="ARBA00022692"/>
    </source>
</evidence>